<dbReference type="RefSeq" id="WP_271279807.1">
    <property type="nucleotide sequence ID" value="NZ_BAABFD010000035.1"/>
</dbReference>
<dbReference type="InterPro" id="IPR038153">
    <property type="entry name" value="EvaA-like_sf"/>
</dbReference>
<dbReference type="InterPro" id="IPR005212">
    <property type="entry name" value="EvaA-like"/>
</dbReference>
<evidence type="ECO:0000313" key="3">
    <source>
        <dbReference type="Proteomes" id="UP001212498"/>
    </source>
</evidence>
<feature type="domain" description="dTDP-4-dehydro-6-deoxy-alpha-D-glucopyranose 2,3-dehydratase" evidence="1">
    <location>
        <begin position="14"/>
        <end position="213"/>
    </location>
</feature>
<comment type="caution">
    <text evidence="2">The sequence shown here is derived from an EMBL/GenBank/DDBJ whole genome shotgun (WGS) entry which is preliminary data.</text>
</comment>
<evidence type="ECO:0000259" key="1">
    <source>
        <dbReference type="Pfam" id="PF03559"/>
    </source>
</evidence>
<proteinExistence type="predicted"/>
<reference evidence="2 3" key="1">
    <citation type="submission" date="2022-11" db="EMBL/GenBank/DDBJ databases">
        <title>Nonomuraea corallina sp. nov., a new species of the genus Nonomuraea isolated from sea side sediment in Thai sea.</title>
        <authorList>
            <person name="Ngamcharungchit C."/>
            <person name="Matsumoto A."/>
            <person name="Suriyachadkun C."/>
            <person name="Panbangred W."/>
            <person name="Inahashi Y."/>
            <person name="Intra B."/>
        </authorList>
    </citation>
    <scope>NUCLEOTIDE SEQUENCE [LARGE SCALE GENOMIC DNA]</scope>
    <source>
        <strain evidence="2 3">DSM 43553</strain>
    </source>
</reference>
<gene>
    <name evidence="2" type="ORF">OUY24_38390</name>
</gene>
<evidence type="ECO:0000313" key="2">
    <source>
        <dbReference type="EMBL" id="MDA0646533.1"/>
    </source>
</evidence>
<dbReference type="EMBL" id="JAPNUD010000204">
    <property type="protein sequence ID" value="MDA0646533.1"/>
    <property type="molecule type" value="Genomic_DNA"/>
</dbReference>
<accession>A0ABT4TBK4</accession>
<dbReference type="Gene3D" id="3.90.79.40">
    <property type="entry name" value="EvaA sugar 2,3-dehydratase subunit"/>
    <property type="match status" value="2"/>
</dbReference>
<sequence length="460" mass="51036">MTGARGEEAAIIDVRGWLAEIAGHTFMQATRVPLDELTGWREDPETGDIRHRSGRFFTVEGLDVRHPAGPVTSWTQPIINQPEAGILGILLKRVDGVPYLLMQAKNEPGNVGGPQLSPTVQATRSNYTRVHEGRRVPYLGFFREPRGRVLVDVRQSEQGAWFYRKRNRNMVVEVAAHVPAAEGFRWMPLRHVHELLAVPDLVNMDARTVLACLPPQGGARDGDEGFGALVARSRVPGRRAAHGMGEILSWLSGLRSTTDIQARPLALGRLRGWRRAGGRIAHDTGRFFEVIGVRVRAHGREVGGWDQPMIAPVGTGVVAFLVMRIGGVLHALAHARADPGYTDVVELAPTVQCTPGNYDHLPPRARPPLLTEVLAARPDSVRFDTVLSEEGGRFYRARNRYLVVETDEDPLPGHPDFRWLALHQLDELLRHSYYLNVEARTLVACLHGLTRDERLTAAAR</sequence>
<feature type="domain" description="dTDP-4-dehydro-6-deoxy-alpha-D-glucopyranose 2,3-dehydratase" evidence="1">
    <location>
        <begin position="245"/>
        <end position="446"/>
    </location>
</feature>
<dbReference type="Pfam" id="PF03559">
    <property type="entry name" value="Hexose_dehydrat"/>
    <property type="match status" value="2"/>
</dbReference>
<name>A0ABT4TBK4_9ACTN</name>
<protein>
    <submittedName>
        <fullName evidence="2">NDP-hexose 2,3-dehydratase family protein</fullName>
    </submittedName>
</protein>
<organism evidence="2 3">
    <name type="scientific">Nonomuraea ferruginea</name>
    <dbReference type="NCBI Taxonomy" id="46174"/>
    <lineage>
        <taxon>Bacteria</taxon>
        <taxon>Bacillati</taxon>
        <taxon>Actinomycetota</taxon>
        <taxon>Actinomycetes</taxon>
        <taxon>Streptosporangiales</taxon>
        <taxon>Streptosporangiaceae</taxon>
        <taxon>Nonomuraea</taxon>
    </lineage>
</organism>
<keyword evidence="3" id="KW-1185">Reference proteome</keyword>
<dbReference type="Proteomes" id="UP001212498">
    <property type="component" value="Unassembled WGS sequence"/>
</dbReference>